<feature type="region of interest" description="Disordered" evidence="1">
    <location>
        <begin position="1"/>
        <end position="29"/>
    </location>
</feature>
<dbReference type="AlphaFoldDB" id="A0AAE0YMC4"/>
<proteinExistence type="predicted"/>
<feature type="compositionally biased region" description="Basic and acidic residues" evidence="1">
    <location>
        <begin position="13"/>
        <end position="22"/>
    </location>
</feature>
<reference evidence="2" key="1">
    <citation type="journal article" date="2023" name="G3 (Bethesda)">
        <title>A reference genome for the long-term kleptoplast-retaining sea slug Elysia crispata morphotype clarki.</title>
        <authorList>
            <person name="Eastman K.E."/>
            <person name="Pendleton A.L."/>
            <person name="Shaikh M.A."/>
            <person name="Suttiyut T."/>
            <person name="Ogas R."/>
            <person name="Tomko P."/>
            <person name="Gavelis G."/>
            <person name="Widhalm J.R."/>
            <person name="Wisecaver J.H."/>
        </authorList>
    </citation>
    <scope>NUCLEOTIDE SEQUENCE</scope>
    <source>
        <strain evidence="2">ECLA1</strain>
    </source>
</reference>
<protein>
    <submittedName>
        <fullName evidence="2">Uncharacterized protein</fullName>
    </submittedName>
</protein>
<feature type="compositionally biased region" description="Polar residues" evidence="1">
    <location>
        <begin position="1"/>
        <end position="12"/>
    </location>
</feature>
<comment type="caution">
    <text evidence="2">The sequence shown here is derived from an EMBL/GenBank/DDBJ whole genome shotgun (WGS) entry which is preliminary data.</text>
</comment>
<dbReference type="Proteomes" id="UP001283361">
    <property type="component" value="Unassembled WGS sequence"/>
</dbReference>
<evidence type="ECO:0000256" key="1">
    <source>
        <dbReference type="SAM" id="MobiDB-lite"/>
    </source>
</evidence>
<dbReference type="EMBL" id="JAWDGP010005896">
    <property type="protein sequence ID" value="KAK3750202.1"/>
    <property type="molecule type" value="Genomic_DNA"/>
</dbReference>
<evidence type="ECO:0000313" key="2">
    <source>
        <dbReference type="EMBL" id="KAK3750202.1"/>
    </source>
</evidence>
<sequence length="101" mass="11074">MGLSPASCSHGSVEQRHSRRDVAPSPGFDLTYKRGQSGGLERSAFKCPLFKPCPVPNTLVAAGGHDFHHSKLRLALKKGLRLPLMWMSYTRRSVRSSAIAL</sequence>
<gene>
    <name evidence="2" type="ORF">RRG08_067413</name>
</gene>
<organism evidence="2 3">
    <name type="scientific">Elysia crispata</name>
    <name type="common">lettuce slug</name>
    <dbReference type="NCBI Taxonomy" id="231223"/>
    <lineage>
        <taxon>Eukaryota</taxon>
        <taxon>Metazoa</taxon>
        <taxon>Spiralia</taxon>
        <taxon>Lophotrochozoa</taxon>
        <taxon>Mollusca</taxon>
        <taxon>Gastropoda</taxon>
        <taxon>Heterobranchia</taxon>
        <taxon>Euthyneura</taxon>
        <taxon>Panpulmonata</taxon>
        <taxon>Sacoglossa</taxon>
        <taxon>Placobranchoidea</taxon>
        <taxon>Plakobranchidae</taxon>
        <taxon>Elysia</taxon>
    </lineage>
</organism>
<keyword evidence="3" id="KW-1185">Reference proteome</keyword>
<accession>A0AAE0YMC4</accession>
<name>A0AAE0YMC4_9GAST</name>
<evidence type="ECO:0000313" key="3">
    <source>
        <dbReference type="Proteomes" id="UP001283361"/>
    </source>
</evidence>